<organism evidence="1 2">
    <name type="scientific">Gigaspora margarita</name>
    <dbReference type="NCBI Taxonomy" id="4874"/>
    <lineage>
        <taxon>Eukaryota</taxon>
        <taxon>Fungi</taxon>
        <taxon>Fungi incertae sedis</taxon>
        <taxon>Mucoromycota</taxon>
        <taxon>Glomeromycotina</taxon>
        <taxon>Glomeromycetes</taxon>
        <taxon>Diversisporales</taxon>
        <taxon>Gigasporaceae</taxon>
        <taxon>Gigaspora</taxon>
    </lineage>
</organism>
<name>A0A8H4A0M1_GIGMA</name>
<protein>
    <submittedName>
        <fullName evidence="1">Uncharacterized protein</fullName>
    </submittedName>
</protein>
<dbReference type="AlphaFoldDB" id="A0A8H4A0M1"/>
<sequence length="109" mass="11919">MKKKPYLVCGFPTEADSGYCAKYCSKYSAKFHAMNYRMRQKYGAEALQPSIPEALVSELDDGVGTLRLIISGAPIFEPGDGVGTLQPRIYEAPVSNSDDEDMGLDLFGD</sequence>
<accession>A0A8H4A0M1</accession>
<evidence type="ECO:0000313" key="1">
    <source>
        <dbReference type="EMBL" id="KAF0386856.1"/>
    </source>
</evidence>
<comment type="caution">
    <text evidence="1">The sequence shown here is derived from an EMBL/GenBank/DDBJ whole genome shotgun (WGS) entry which is preliminary data.</text>
</comment>
<dbReference type="Proteomes" id="UP000439903">
    <property type="component" value="Unassembled WGS sequence"/>
</dbReference>
<evidence type="ECO:0000313" key="2">
    <source>
        <dbReference type="Proteomes" id="UP000439903"/>
    </source>
</evidence>
<dbReference type="EMBL" id="WTPW01002318">
    <property type="protein sequence ID" value="KAF0386856.1"/>
    <property type="molecule type" value="Genomic_DNA"/>
</dbReference>
<dbReference type="OrthoDB" id="2328143at2759"/>
<keyword evidence="2" id="KW-1185">Reference proteome</keyword>
<proteinExistence type="predicted"/>
<gene>
    <name evidence="1" type="ORF">F8M41_011316</name>
</gene>
<reference evidence="1 2" key="1">
    <citation type="journal article" date="2019" name="Environ. Microbiol.">
        <title>At the nexus of three kingdoms: the genome of the mycorrhizal fungus Gigaspora margarita provides insights into plant, endobacterial and fungal interactions.</title>
        <authorList>
            <person name="Venice F."/>
            <person name="Ghignone S."/>
            <person name="Salvioli di Fossalunga A."/>
            <person name="Amselem J."/>
            <person name="Novero M."/>
            <person name="Xianan X."/>
            <person name="Sedzielewska Toro K."/>
            <person name="Morin E."/>
            <person name="Lipzen A."/>
            <person name="Grigoriev I.V."/>
            <person name="Henrissat B."/>
            <person name="Martin F.M."/>
            <person name="Bonfante P."/>
        </authorList>
    </citation>
    <scope>NUCLEOTIDE SEQUENCE [LARGE SCALE GENOMIC DNA]</scope>
    <source>
        <strain evidence="1 2">BEG34</strain>
    </source>
</reference>